<dbReference type="OrthoDB" id="9805821at2"/>
<keyword evidence="2" id="KW-1185">Reference proteome</keyword>
<evidence type="ECO:0000313" key="1">
    <source>
        <dbReference type="EMBL" id="BAD58866.1"/>
    </source>
</evidence>
<dbReference type="RefSeq" id="WP_011210551.1">
    <property type="nucleotide sequence ID" value="NC_006361.1"/>
</dbReference>
<reference evidence="1 2" key="1">
    <citation type="journal article" date="2004" name="Proc. Natl. Acad. Sci. U.S.A.">
        <title>The complete genomic sequence of Nocardia farcinica IFM 10152.</title>
        <authorList>
            <person name="Ishikawa J."/>
            <person name="Yamashita A."/>
            <person name="Mikami Y."/>
            <person name="Hoshino Y."/>
            <person name="Kurita H."/>
            <person name="Hotta K."/>
            <person name="Shiba T."/>
            <person name="Hattori M."/>
        </authorList>
    </citation>
    <scope>NUCLEOTIDE SEQUENCE [LARGE SCALE GENOMIC DNA]</scope>
    <source>
        <strain evidence="1 2">IFM 10152</strain>
    </source>
</reference>
<dbReference type="STRING" id="247156.NFA_40180"/>
<dbReference type="HOGENOM" id="CLU_2826794_0_0_11"/>
<gene>
    <name evidence="1" type="ordered locus">NFA_40180</name>
</gene>
<name>Q5YSH5_NOCFA</name>
<evidence type="ECO:0000313" key="2">
    <source>
        <dbReference type="Proteomes" id="UP000006820"/>
    </source>
</evidence>
<protein>
    <submittedName>
        <fullName evidence="1">Uncharacterized protein</fullName>
    </submittedName>
</protein>
<dbReference type="EMBL" id="AP006618">
    <property type="protein sequence ID" value="BAD58866.1"/>
    <property type="molecule type" value="Genomic_DNA"/>
</dbReference>
<dbReference type="AlphaFoldDB" id="Q5YSH5"/>
<organism evidence="1 2">
    <name type="scientific">Nocardia farcinica (strain IFM 10152)</name>
    <dbReference type="NCBI Taxonomy" id="247156"/>
    <lineage>
        <taxon>Bacteria</taxon>
        <taxon>Bacillati</taxon>
        <taxon>Actinomycetota</taxon>
        <taxon>Actinomycetes</taxon>
        <taxon>Mycobacteriales</taxon>
        <taxon>Nocardiaceae</taxon>
        <taxon>Nocardia</taxon>
    </lineage>
</organism>
<proteinExistence type="predicted"/>
<dbReference type="KEGG" id="nfa:NFA_40180"/>
<dbReference type="GeneID" id="61134675"/>
<sequence>MTTSQRRDDLAKLMVAEILRQLDGGAISIGSGHVYIPADTFGDGDTIDCCQLADVVLGELGFAVRR</sequence>
<dbReference type="Proteomes" id="UP000006820">
    <property type="component" value="Chromosome"/>
</dbReference>
<accession>Q5YSH5</accession>